<gene>
    <name evidence="4" type="ORF">Pfl04_14230</name>
</gene>
<dbReference type="EMBL" id="BONU01000006">
    <property type="protein sequence ID" value="GIG73019.1"/>
    <property type="molecule type" value="Genomic_DNA"/>
</dbReference>
<dbReference type="InterPro" id="IPR025241">
    <property type="entry name" value="DUF4190"/>
</dbReference>
<keyword evidence="5" id="KW-1185">Reference proteome</keyword>
<dbReference type="Gene3D" id="1.10.287.110">
    <property type="entry name" value="DnaJ domain"/>
    <property type="match status" value="1"/>
</dbReference>
<dbReference type="InterPro" id="IPR036869">
    <property type="entry name" value="J_dom_sf"/>
</dbReference>
<keyword evidence="2" id="KW-0812">Transmembrane</keyword>
<dbReference type="PANTHER" id="PTHR24074">
    <property type="entry name" value="CO-CHAPERONE PROTEIN DJLA"/>
    <property type="match status" value="1"/>
</dbReference>
<dbReference type="InterPro" id="IPR001623">
    <property type="entry name" value="DnaJ_domain"/>
</dbReference>
<comment type="caution">
    <text evidence="4">The sequence shown here is derived from an EMBL/GenBank/DDBJ whole genome shotgun (WGS) entry which is preliminary data.</text>
</comment>
<keyword evidence="2" id="KW-1133">Transmembrane helix</keyword>
<evidence type="ECO:0000313" key="4">
    <source>
        <dbReference type="EMBL" id="GIG73019.1"/>
    </source>
</evidence>
<dbReference type="AlphaFoldDB" id="A0A8J3LKG0"/>
<feature type="transmembrane region" description="Helical" evidence="2">
    <location>
        <begin position="165"/>
        <end position="190"/>
    </location>
</feature>
<sequence>MSRPSFGELGGRDPYEILELPSGASDADIRAARKRLLRKYHPDLPSGDLRRTQLITAAADLLLDPLRRIGYYDLRDEESRRTMFAGFPGEERQPTSPNPADGAGAGPAQPIRPTFVTPRGAAGSGGSSSGAPGSGGPGEDQSPVAADGGYAGAADGPAPAARWNALAVASVVAILTWTPIPLVLGLLALGQIRRRGQRGKRLALAGVAVGAIFVVIDAYIFALPHF</sequence>
<dbReference type="SUPFAM" id="SSF46565">
    <property type="entry name" value="Chaperone J-domain"/>
    <property type="match status" value="1"/>
</dbReference>
<feature type="region of interest" description="Disordered" evidence="1">
    <location>
        <begin position="1"/>
        <end position="24"/>
    </location>
</feature>
<dbReference type="RefSeq" id="WP_168073917.1">
    <property type="nucleotide sequence ID" value="NZ_BAAAQJ010000016.1"/>
</dbReference>
<reference evidence="4" key="1">
    <citation type="submission" date="2021-01" db="EMBL/GenBank/DDBJ databases">
        <title>Whole genome shotgun sequence of Planosporangium flavigriseum NBRC 105377.</title>
        <authorList>
            <person name="Komaki H."/>
            <person name="Tamura T."/>
        </authorList>
    </citation>
    <scope>NUCLEOTIDE SEQUENCE</scope>
    <source>
        <strain evidence="4">NBRC 105377</strain>
    </source>
</reference>
<evidence type="ECO:0000256" key="2">
    <source>
        <dbReference type="SAM" id="Phobius"/>
    </source>
</evidence>
<evidence type="ECO:0000313" key="5">
    <source>
        <dbReference type="Proteomes" id="UP000653674"/>
    </source>
</evidence>
<keyword evidence="2" id="KW-0472">Membrane</keyword>
<organism evidence="4 5">
    <name type="scientific">Planosporangium flavigriseum</name>
    <dbReference type="NCBI Taxonomy" id="373681"/>
    <lineage>
        <taxon>Bacteria</taxon>
        <taxon>Bacillati</taxon>
        <taxon>Actinomycetota</taxon>
        <taxon>Actinomycetes</taxon>
        <taxon>Micromonosporales</taxon>
        <taxon>Micromonosporaceae</taxon>
        <taxon>Planosporangium</taxon>
    </lineage>
</organism>
<dbReference type="SMART" id="SM00271">
    <property type="entry name" value="DnaJ"/>
    <property type="match status" value="1"/>
</dbReference>
<dbReference type="PROSITE" id="PS50076">
    <property type="entry name" value="DNAJ_2"/>
    <property type="match status" value="1"/>
</dbReference>
<name>A0A8J3LKG0_9ACTN</name>
<feature type="compositionally biased region" description="Low complexity" evidence="1">
    <location>
        <begin position="98"/>
        <end position="109"/>
    </location>
</feature>
<dbReference type="InterPro" id="IPR050817">
    <property type="entry name" value="DjlA_DnaK_co-chaperone"/>
</dbReference>
<protein>
    <recommendedName>
        <fullName evidence="3">J domain-containing protein</fullName>
    </recommendedName>
</protein>
<feature type="region of interest" description="Disordered" evidence="1">
    <location>
        <begin position="86"/>
        <end position="151"/>
    </location>
</feature>
<evidence type="ECO:0000259" key="3">
    <source>
        <dbReference type="PROSITE" id="PS50076"/>
    </source>
</evidence>
<evidence type="ECO:0000256" key="1">
    <source>
        <dbReference type="SAM" id="MobiDB-lite"/>
    </source>
</evidence>
<feature type="compositionally biased region" description="Gly residues" evidence="1">
    <location>
        <begin position="122"/>
        <end position="138"/>
    </location>
</feature>
<dbReference type="Pfam" id="PF13828">
    <property type="entry name" value="DUF4190"/>
    <property type="match status" value="1"/>
</dbReference>
<feature type="transmembrane region" description="Helical" evidence="2">
    <location>
        <begin position="202"/>
        <end position="222"/>
    </location>
</feature>
<dbReference type="Pfam" id="PF00226">
    <property type="entry name" value="DnaJ"/>
    <property type="match status" value="1"/>
</dbReference>
<feature type="domain" description="J" evidence="3">
    <location>
        <begin position="13"/>
        <end position="75"/>
    </location>
</feature>
<dbReference type="Proteomes" id="UP000653674">
    <property type="component" value="Unassembled WGS sequence"/>
</dbReference>
<proteinExistence type="predicted"/>
<accession>A0A8J3LKG0</accession>
<dbReference type="CDD" id="cd06257">
    <property type="entry name" value="DnaJ"/>
    <property type="match status" value="1"/>
</dbReference>